<dbReference type="EMBL" id="MHUW01000007">
    <property type="protein sequence ID" value="OHA84112.1"/>
    <property type="molecule type" value="Genomic_DNA"/>
</dbReference>
<evidence type="ECO:0000313" key="2">
    <source>
        <dbReference type="Proteomes" id="UP000177987"/>
    </source>
</evidence>
<accession>A0A1G2SHC1</accession>
<evidence type="ECO:0000313" key="1">
    <source>
        <dbReference type="EMBL" id="OHA84112.1"/>
    </source>
</evidence>
<comment type="caution">
    <text evidence="1">The sequence shown here is derived from an EMBL/GenBank/DDBJ whole genome shotgun (WGS) entry which is preliminary data.</text>
</comment>
<reference evidence="1 2" key="1">
    <citation type="journal article" date="2016" name="Nat. Commun.">
        <title>Thousands of microbial genomes shed light on interconnected biogeochemical processes in an aquifer system.</title>
        <authorList>
            <person name="Anantharaman K."/>
            <person name="Brown C.T."/>
            <person name="Hug L.A."/>
            <person name="Sharon I."/>
            <person name="Castelle C.J."/>
            <person name="Probst A.J."/>
            <person name="Thomas B.C."/>
            <person name="Singh A."/>
            <person name="Wilkins M.J."/>
            <person name="Karaoz U."/>
            <person name="Brodie E.L."/>
            <person name="Williams K.H."/>
            <person name="Hubbard S.S."/>
            <person name="Banfield J.F."/>
        </authorList>
    </citation>
    <scope>NUCLEOTIDE SEQUENCE [LARGE SCALE GENOMIC DNA]</scope>
</reference>
<organism evidence="1 2">
    <name type="scientific">Candidatus Yonathbacteria bacterium RIFCSPLOWO2_01_FULL_47_33b</name>
    <dbReference type="NCBI Taxonomy" id="1802727"/>
    <lineage>
        <taxon>Bacteria</taxon>
        <taxon>Candidatus Yonathiibacteriota</taxon>
    </lineage>
</organism>
<dbReference type="STRING" id="1802727.A2937_02870"/>
<sequence length="98" mass="11114">MPDIYRTVADAVSTVLRENNCTFDAAFSAVMQNYKHLDWTTTRREVGSMLGKRKKRKPSKVKIPKQLDLLFGRPRDEVLADAAEQEANLTRGIPAHDL</sequence>
<dbReference type="Proteomes" id="UP000177987">
    <property type="component" value="Unassembled WGS sequence"/>
</dbReference>
<gene>
    <name evidence="1" type="ORF">A2937_02870</name>
</gene>
<dbReference type="AlphaFoldDB" id="A0A1G2SHC1"/>
<name>A0A1G2SHC1_9BACT</name>
<protein>
    <submittedName>
        <fullName evidence="1">Uncharacterized protein</fullName>
    </submittedName>
</protein>
<proteinExistence type="predicted"/>